<gene>
    <name evidence="3" type="ORF">RJ641_005362</name>
</gene>
<feature type="signal peptide" evidence="2">
    <location>
        <begin position="1"/>
        <end position="15"/>
    </location>
</feature>
<proteinExistence type="predicted"/>
<dbReference type="AlphaFoldDB" id="A0AAN8VKP3"/>
<evidence type="ECO:0000256" key="2">
    <source>
        <dbReference type="SAM" id="SignalP"/>
    </source>
</evidence>
<feature type="region of interest" description="Disordered" evidence="1">
    <location>
        <begin position="41"/>
        <end position="80"/>
    </location>
</feature>
<keyword evidence="2" id="KW-0732">Signal</keyword>
<evidence type="ECO:0000313" key="4">
    <source>
        <dbReference type="Proteomes" id="UP001370490"/>
    </source>
</evidence>
<name>A0AAN8VKP3_9MAGN</name>
<feature type="compositionally biased region" description="Polar residues" evidence="1">
    <location>
        <begin position="62"/>
        <end position="71"/>
    </location>
</feature>
<evidence type="ECO:0000256" key="1">
    <source>
        <dbReference type="SAM" id="MobiDB-lite"/>
    </source>
</evidence>
<accession>A0AAN8VKP3</accession>
<organism evidence="3 4">
    <name type="scientific">Dillenia turbinata</name>
    <dbReference type="NCBI Taxonomy" id="194707"/>
    <lineage>
        <taxon>Eukaryota</taxon>
        <taxon>Viridiplantae</taxon>
        <taxon>Streptophyta</taxon>
        <taxon>Embryophyta</taxon>
        <taxon>Tracheophyta</taxon>
        <taxon>Spermatophyta</taxon>
        <taxon>Magnoliopsida</taxon>
        <taxon>eudicotyledons</taxon>
        <taxon>Gunneridae</taxon>
        <taxon>Pentapetalae</taxon>
        <taxon>Dilleniales</taxon>
        <taxon>Dilleniaceae</taxon>
        <taxon>Dillenia</taxon>
    </lineage>
</organism>
<protein>
    <recommendedName>
        <fullName evidence="5">DUF4050 domain-containing protein</fullName>
    </recommendedName>
</protein>
<reference evidence="3 4" key="1">
    <citation type="submission" date="2023-12" db="EMBL/GenBank/DDBJ databases">
        <title>A high-quality genome assembly for Dillenia turbinata (Dilleniales).</title>
        <authorList>
            <person name="Chanderbali A."/>
        </authorList>
    </citation>
    <scope>NUCLEOTIDE SEQUENCE [LARGE SCALE GENOMIC DNA]</scope>
    <source>
        <strain evidence="3">LSX21</strain>
        <tissue evidence="3">Leaf</tissue>
    </source>
</reference>
<comment type="caution">
    <text evidence="3">The sequence shown here is derived from an EMBL/GenBank/DDBJ whole genome shotgun (WGS) entry which is preliminary data.</text>
</comment>
<sequence>MFILSTFLNPWLAEAGSFVRSGDVLILRSYCRREWSSAPEMMHINNGGHDPSDTSEMRPLDCSTSTSNEKTPTQKEEPSSFFVNHAAIAWHESRKQWIGDKPSKSKKEPKDFVISVPCVELIDSDENHLEAVPKHFS</sequence>
<evidence type="ECO:0000313" key="3">
    <source>
        <dbReference type="EMBL" id="KAK6929157.1"/>
    </source>
</evidence>
<feature type="chain" id="PRO_5042897254" description="DUF4050 domain-containing protein" evidence="2">
    <location>
        <begin position="16"/>
        <end position="137"/>
    </location>
</feature>
<dbReference type="EMBL" id="JBAMMX010000013">
    <property type="protein sequence ID" value="KAK6929157.1"/>
    <property type="molecule type" value="Genomic_DNA"/>
</dbReference>
<dbReference type="Proteomes" id="UP001370490">
    <property type="component" value="Unassembled WGS sequence"/>
</dbReference>
<feature type="non-terminal residue" evidence="3">
    <location>
        <position position="137"/>
    </location>
</feature>
<dbReference type="PANTHER" id="PTHR33373:SF28">
    <property type="entry name" value="OS07G0479600 PROTEIN"/>
    <property type="match status" value="1"/>
</dbReference>
<evidence type="ECO:0008006" key="5">
    <source>
        <dbReference type="Google" id="ProtNLM"/>
    </source>
</evidence>
<dbReference type="PANTHER" id="PTHR33373">
    <property type="entry name" value="OS07G0479600 PROTEIN"/>
    <property type="match status" value="1"/>
</dbReference>
<feature type="compositionally biased region" description="Basic and acidic residues" evidence="1">
    <location>
        <begin position="50"/>
        <end position="59"/>
    </location>
</feature>
<keyword evidence="4" id="KW-1185">Reference proteome</keyword>